<accession>A0A239WVG5</accession>
<proteinExistence type="inferred from homology"/>
<evidence type="ECO:0000256" key="6">
    <source>
        <dbReference type="ARBA" id="ARBA00023316"/>
    </source>
</evidence>
<feature type="active site" description="Proton donor/acceptor" evidence="7">
    <location>
        <position position="246"/>
    </location>
</feature>
<evidence type="ECO:0000256" key="1">
    <source>
        <dbReference type="ARBA" id="ARBA00004752"/>
    </source>
</evidence>
<feature type="compositionally biased region" description="Basic and acidic residues" evidence="8">
    <location>
        <begin position="348"/>
        <end position="357"/>
    </location>
</feature>
<evidence type="ECO:0000256" key="8">
    <source>
        <dbReference type="SAM" id="MobiDB-lite"/>
    </source>
</evidence>
<dbReference type="GO" id="GO:0071555">
    <property type="term" value="P:cell wall organization"/>
    <property type="evidence" value="ECO:0007669"/>
    <property type="project" value="UniProtKB-UniRule"/>
</dbReference>
<gene>
    <name evidence="11" type="ORF">SAMEA4412677_00704</name>
</gene>
<dbReference type="PANTHER" id="PTHR30582">
    <property type="entry name" value="L,D-TRANSPEPTIDASE"/>
    <property type="match status" value="1"/>
</dbReference>
<evidence type="ECO:0000256" key="9">
    <source>
        <dbReference type="SAM" id="Phobius"/>
    </source>
</evidence>
<evidence type="ECO:0000256" key="5">
    <source>
        <dbReference type="ARBA" id="ARBA00022984"/>
    </source>
</evidence>
<dbReference type="PANTHER" id="PTHR30582:SF2">
    <property type="entry name" value="L,D-TRANSPEPTIDASE YCIB-RELATED"/>
    <property type="match status" value="1"/>
</dbReference>
<sequence length="357" mass="41207">MFAFLMVLLWVILTFLKENPLVLLLKANCKRFFFMKFRLFYAGILMCFVSGLILIQCKKENTAETQSDQIVSQNPTDSLAKKDTVVAEPAAKENIKFTAFVFPEGKKKKDSAMAAFNDKFSKEERYTILALNRLDSKNKWRADTLVIPEKIETDFLKYTPFPVRIDLLKDVKKIAFFDYAIHAYALYDNGNLVKWGPSSMGKKATPTKKGLMFTNWKKEEAISTSNDEWKLRWNFNIHNTMGIGWHQYDLPGYHASHSCLRLLEEDAKWMYNWADQWVITNNGQTLKAKGTPVIVFGETDFKSKPWMKLLDSPNANDVSLDEMNELIEPHLDEILKEQKNSEQVRAQRAAETKKDAA</sequence>
<dbReference type="AlphaFoldDB" id="A0A239WVG5"/>
<evidence type="ECO:0000259" key="10">
    <source>
        <dbReference type="PROSITE" id="PS52029"/>
    </source>
</evidence>
<evidence type="ECO:0000313" key="11">
    <source>
        <dbReference type="EMBL" id="SNV37778.1"/>
    </source>
</evidence>
<comment type="similarity">
    <text evidence="2">Belongs to the YkuD family.</text>
</comment>
<feature type="domain" description="L,D-TPase catalytic" evidence="10">
    <location>
        <begin position="173"/>
        <end position="296"/>
    </location>
</feature>
<dbReference type="CDD" id="cd16913">
    <property type="entry name" value="YkuD_like"/>
    <property type="match status" value="1"/>
</dbReference>
<keyword evidence="4 7" id="KW-0133">Cell shape</keyword>
<organism evidence="11 12">
    <name type="scientific">Chryseobacterium taklimakanense</name>
    <dbReference type="NCBI Taxonomy" id="536441"/>
    <lineage>
        <taxon>Bacteria</taxon>
        <taxon>Pseudomonadati</taxon>
        <taxon>Bacteroidota</taxon>
        <taxon>Flavobacteriia</taxon>
        <taxon>Flavobacteriales</taxon>
        <taxon>Weeksellaceae</taxon>
        <taxon>Chryseobacterium group</taxon>
        <taxon>Chryseobacterium</taxon>
    </lineage>
</organism>
<evidence type="ECO:0000256" key="7">
    <source>
        <dbReference type="PROSITE-ProRule" id="PRU01373"/>
    </source>
</evidence>
<comment type="pathway">
    <text evidence="1 7">Cell wall biogenesis; peptidoglycan biosynthesis.</text>
</comment>
<dbReference type="Proteomes" id="UP000215196">
    <property type="component" value="Chromosome 1"/>
</dbReference>
<feature type="active site" description="Nucleophile" evidence="7">
    <location>
        <position position="259"/>
    </location>
</feature>
<keyword evidence="9" id="KW-0812">Transmembrane</keyword>
<dbReference type="InterPro" id="IPR038063">
    <property type="entry name" value="Transpep_catalytic_dom"/>
</dbReference>
<keyword evidence="12" id="KW-1185">Reference proteome</keyword>
<dbReference type="Gene3D" id="2.40.440.10">
    <property type="entry name" value="L,D-transpeptidase catalytic domain-like"/>
    <property type="match status" value="1"/>
</dbReference>
<name>A0A239WVG5_9FLAO</name>
<dbReference type="GO" id="GO:0018104">
    <property type="term" value="P:peptidoglycan-protein cross-linking"/>
    <property type="evidence" value="ECO:0007669"/>
    <property type="project" value="TreeGrafter"/>
</dbReference>
<dbReference type="KEGG" id="ctak:4412677_00704"/>
<dbReference type="InterPro" id="IPR050979">
    <property type="entry name" value="LD-transpeptidase"/>
</dbReference>
<keyword evidence="9" id="KW-0472">Membrane</keyword>
<dbReference type="GO" id="GO:0008360">
    <property type="term" value="P:regulation of cell shape"/>
    <property type="evidence" value="ECO:0007669"/>
    <property type="project" value="UniProtKB-UniRule"/>
</dbReference>
<evidence type="ECO:0000256" key="4">
    <source>
        <dbReference type="ARBA" id="ARBA00022960"/>
    </source>
</evidence>
<dbReference type="InterPro" id="IPR005490">
    <property type="entry name" value="LD_TPept_cat_dom"/>
</dbReference>
<dbReference type="EMBL" id="LT906465">
    <property type="protein sequence ID" value="SNV37778.1"/>
    <property type="molecule type" value="Genomic_DNA"/>
</dbReference>
<dbReference type="Pfam" id="PF03734">
    <property type="entry name" value="YkuD"/>
    <property type="match status" value="1"/>
</dbReference>
<dbReference type="GO" id="GO:0005576">
    <property type="term" value="C:extracellular region"/>
    <property type="evidence" value="ECO:0007669"/>
    <property type="project" value="TreeGrafter"/>
</dbReference>
<dbReference type="GO" id="GO:0016740">
    <property type="term" value="F:transferase activity"/>
    <property type="evidence" value="ECO:0007669"/>
    <property type="project" value="UniProtKB-KW"/>
</dbReference>
<feature type="region of interest" description="Disordered" evidence="8">
    <location>
        <begin position="338"/>
        <end position="357"/>
    </location>
</feature>
<dbReference type="UniPathway" id="UPA00219"/>
<keyword evidence="6 7" id="KW-0961">Cell wall biogenesis/degradation</keyword>
<protein>
    <submittedName>
        <fullName evidence="11">L,D-transpeptidase catalytic domain</fullName>
    </submittedName>
</protein>
<dbReference type="SUPFAM" id="SSF141523">
    <property type="entry name" value="L,D-transpeptidase catalytic domain-like"/>
    <property type="match status" value="1"/>
</dbReference>
<evidence type="ECO:0000313" key="12">
    <source>
        <dbReference type="Proteomes" id="UP000215196"/>
    </source>
</evidence>
<feature type="transmembrane region" description="Helical" evidence="9">
    <location>
        <begin position="40"/>
        <end position="57"/>
    </location>
</feature>
<dbReference type="PROSITE" id="PS52029">
    <property type="entry name" value="LD_TPASE"/>
    <property type="match status" value="1"/>
</dbReference>
<keyword evidence="9" id="KW-1133">Transmembrane helix</keyword>
<evidence type="ECO:0000256" key="3">
    <source>
        <dbReference type="ARBA" id="ARBA00022679"/>
    </source>
</evidence>
<keyword evidence="5 7" id="KW-0573">Peptidoglycan synthesis</keyword>
<reference evidence="11 12" key="1">
    <citation type="submission" date="2017-06" db="EMBL/GenBank/DDBJ databases">
        <authorList>
            <consortium name="Pathogen Informatics"/>
        </authorList>
    </citation>
    <scope>NUCLEOTIDE SEQUENCE [LARGE SCALE GENOMIC DNA]</scope>
    <source>
        <strain evidence="11 12">NCTC13490</strain>
    </source>
</reference>
<dbReference type="GO" id="GO:0071972">
    <property type="term" value="F:peptidoglycan L,D-transpeptidase activity"/>
    <property type="evidence" value="ECO:0007669"/>
    <property type="project" value="TreeGrafter"/>
</dbReference>
<keyword evidence="3" id="KW-0808">Transferase</keyword>
<evidence type="ECO:0000256" key="2">
    <source>
        <dbReference type="ARBA" id="ARBA00005992"/>
    </source>
</evidence>